<dbReference type="GO" id="GO:0098552">
    <property type="term" value="C:side of membrane"/>
    <property type="evidence" value="ECO:0007669"/>
    <property type="project" value="UniProtKB-KW"/>
</dbReference>
<sequence>MANLSTLVGCLVIVFFNVVAPASSASHSIEWSLGNDYTSVATGKAFAVGDTIVFNYGAGHTVDEVSQSDYKSCTIGNAISSDSSGTTSISLKTSGPHYFICGIPGHCSGGMKLSVTVAAASSGGGGDSTPAPPVQGGKAPPLASGKASPTASAAAVLKPFEALVVTCLVTLIYALVLS</sequence>
<comment type="caution">
    <text evidence="8">The sequence shown here is derived from an EMBL/GenBank/DDBJ whole genome shotgun (WGS) entry which is preliminary data.</text>
</comment>
<dbReference type="InterPro" id="IPR039391">
    <property type="entry name" value="Phytocyanin-like"/>
</dbReference>
<dbReference type="InterPro" id="IPR003245">
    <property type="entry name" value="Phytocyanin_dom"/>
</dbReference>
<keyword evidence="1" id="KW-0336">GPI-anchor</keyword>
<keyword evidence="3" id="KW-0186">Copper</keyword>
<gene>
    <name evidence="9" type="ORF">V5N11_005082</name>
    <name evidence="8" type="ORF">V5N11_033694</name>
</gene>
<dbReference type="InterPro" id="IPR008972">
    <property type="entry name" value="Cupredoxin"/>
</dbReference>
<dbReference type="EMBL" id="JBANAX010000312">
    <property type="protein sequence ID" value="KAL1214472.1"/>
    <property type="molecule type" value="Genomic_DNA"/>
</dbReference>
<dbReference type="Proteomes" id="UP001558713">
    <property type="component" value="Unassembled WGS sequence"/>
</dbReference>
<name>A0ABD1B689_CARAN</name>
<dbReference type="InterPro" id="IPR028871">
    <property type="entry name" value="BlueCu_1_BS"/>
</dbReference>
<dbReference type="PANTHER" id="PTHR33021">
    <property type="entry name" value="BLUE COPPER PROTEIN"/>
    <property type="match status" value="1"/>
</dbReference>
<evidence type="ECO:0000313" key="9">
    <source>
        <dbReference type="EMBL" id="KAL1219874.1"/>
    </source>
</evidence>
<dbReference type="Gene3D" id="2.60.40.420">
    <property type="entry name" value="Cupredoxins - blue copper proteins"/>
    <property type="match status" value="1"/>
</dbReference>
<keyword evidence="1" id="KW-0472">Membrane</keyword>
<feature type="signal peptide" evidence="6">
    <location>
        <begin position="1"/>
        <end position="25"/>
    </location>
</feature>
<evidence type="ECO:0000259" key="7">
    <source>
        <dbReference type="PROSITE" id="PS51485"/>
    </source>
</evidence>
<evidence type="ECO:0000256" key="4">
    <source>
        <dbReference type="ARBA" id="ARBA00023180"/>
    </source>
</evidence>
<dbReference type="AlphaFoldDB" id="A0ABD1B689"/>
<dbReference type="Pfam" id="PF02298">
    <property type="entry name" value="Cu_bind_like"/>
    <property type="match status" value="1"/>
</dbReference>
<organism evidence="8 10">
    <name type="scientific">Cardamine amara subsp. amara</name>
    <dbReference type="NCBI Taxonomy" id="228776"/>
    <lineage>
        <taxon>Eukaryota</taxon>
        <taxon>Viridiplantae</taxon>
        <taxon>Streptophyta</taxon>
        <taxon>Embryophyta</taxon>
        <taxon>Tracheophyta</taxon>
        <taxon>Spermatophyta</taxon>
        <taxon>Magnoliopsida</taxon>
        <taxon>eudicotyledons</taxon>
        <taxon>Gunneridae</taxon>
        <taxon>Pentapetalae</taxon>
        <taxon>rosids</taxon>
        <taxon>malvids</taxon>
        <taxon>Brassicales</taxon>
        <taxon>Brassicaceae</taxon>
        <taxon>Cardamineae</taxon>
        <taxon>Cardamine</taxon>
    </lineage>
</organism>
<evidence type="ECO:0000313" key="10">
    <source>
        <dbReference type="Proteomes" id="UP001558713"/>
    </source>
</evidence>
<evidence type="ECO:0000256" key="2">
    <source>
        <dbReference type="ARBA" id="ARBA00022723"/>
    </source>
</evidence>
<dbReference type="PANTHER" id="PTHR33021:SF193">
    <property type="entry name" value="OS06G0218600 PROTEIN"/>
    <property type="match status" value="1"/>
</dbReference>
<keyword evidence="6" id="KW-0732">Signal</keyword>
<reference evidence="8 10" key="1">
    <citation type="submission" date="2024-04" db="EMBL/GenBank/DDBJ databases">
        <title>Genome assembly C_amara_ONT_v2.</title>
        <authorList>
            <person name="Yant L."/>
            <person name="Moore C."/>
            <person name="Slenker M."/>
        </authorList>
    </citation>
    <scope>NUCLEOTIDE SEQUENCE [LARGE SCALE GENOMIC DNA]</scope>
    <source>
        <tissue evidence="8">Leaf</tissue>
    </source>
</reference>
<dbReference type="PROSITE" id="PS00196">
    <property type="entry name" value="COPPER_BLUE"/>
    <property type="match status" value="1"/>
</dbReference>
<feature type="chain" id="PRO_5044723229" evidence="6">
    <location>
        <begin position="26"/>
        <end position="178"/>
    </location>
</feature>
<dbReference type="FunFam" id="2.60.40.420:FF:000003">
    <property type="entry name" value="Blue copper"/>
    <property type="match status" value="1"/>
</dbReference>
<dbReference type="CDD" id="cd04216">
    <property type="entry name" value="Phytocyanin"/>
    <property type="match status" value="1"/>
</dbReference>
<keyword evidence="1" id="KW-0449">Lipoprotein</keyword>
<evidence type="ECO:0000256" key="5">
    <source>
        <dbReference type="SAM" id="MobiDB-lite"/>
    </source>
</evidence>
<evidence type="ECO:0000313" key="8">
    <source>
        <dbReference type="EMBL" id="KAL1214472.1"/>
    </source>
</evidence>
<dbReference type="GO" id="GO:0046872">
    <property type="term" value="F:metal ion binding"/>
    <property type="evidence" value="ECO:0007669"/>
    <property type="project" value="UniProtKB-KW"/>
</dbReference>
<feature type="domain" description="Phytocyanin" evidence="7">
    <location>
        <begin position="16"/>
        <end position="119"/>
    </location>
</feature>
<dbReference type="PROSITE" id="PS51485">
    <property type="entry name" value="PHYTOCYANIN"/>
    <property type="match status" value="1"/>
</dbReference>
<evidence type="ECO:0000256" key="1">
    <source>
        <dbReference type="ARBA" id="ARBA00022622"/>
    </source>
</evidence>
<keyword evidence="2" id="KW-0479">Metal-binding</keyword>
<evidence type="ECO:0000256" key="6">
    <source>
        <dbReference type="SAM" id="SignalP"/>
    </source>
</evidence>
<proteinExistence type="predicted"/>
<dbReference type="EMBL" id="JBANAX010000167">
    <property type="protein sequence ID" value="KAL1219874.1"/>
    <property type="molecule type" value="Genomic_DNA"/>
</dbReference>
<keyword evidence="4" id="KW-0325">Glycoprotein</keyword>
<feature type="region of interest" description="Disordered" evidence="5">
    <location>
        <begin position="122"/>
        <end position="145"/>
    </location>
</feature>
<dbReference type="SUPFAM" id="SSF49503">
    <property type="entry name" value="Cupredoxins"/>
    <property type="match status" value="1"/>
</dbReference>
<evidence type="ECO:0000256" key="3">
    <source>
        <dbReference type="ARBA" id="ARBA00023008"/>
    </source>
</evidence>
<protein>
    <submittedName>
        <fullName evidence="8">Blue copper protein</fullName>
    </submittedName>
</protein>
<accession>A0ABD1B689</accession>
<keyword evidence="10" id="KW-1185">Reference proteome</keyword>